<organism evidence="3 4">
    <name type="scientific">Tunturiibacter gelidiferens</name>
    <dbReference type="NCBI Taxonomy" id="3069689"/>
    <lineage>
        <taxon>Bacteria</taxon>
        <taxon>Pseudomonadati</taxon>
        <taxon>Acidobacteriota</taxon>
        <taxon>Terriglobia</taxon>
        <taxon>Terriglobales</taxon>
        <taxon>Acidobacteriaceae</taxon>
        <taxon>Tunturiibacter</taxon>
    </lineage>
</organism>
<name>A0A9X0QFI9_9BACT</name>
<feature type="transmembrane region" description="Helical" evidence="2">
    <location>
        <begin position="7"/>
        <end position="28"/>
    </location>
</feature>
<proteinExistence type="predicted"/>
<evidence type="ECO:0000313" key="3">
    <source>
        <dbReference type="EMBL" id="MBB5329448.1"/>
    </source>
</evidence>
<feature type="region of interest" description="Disordered" evidence="1">
    <location>
        <begin position="30"/>
        <end position="50"/>
    </location>
</feature>
<feature type="transmembrane region" description="Helical" evidence="2">
    <location>
        <begin position="48"/>
        <end position="68"/>
    </location>
</feature>
<accession>A0A9X0QFI9</accession>
<keyword evidence="4" id="KW-1185">Reference proteome</keyword>
<keyword evidence="2" id="KW-1133">Transmembrane helix</keyword>
<evidence type="ECO:0000256" key="1">
    <source>
        <dbReference type="SAM" id="MobiDB-lite"/>
    </source>
</evidence>
<comment type="caution">
    <text evidence="3">The sequence shown here is derived from an EMBL/GenBank/DDBJ whole genome shotgun (WGS) entry which is preliminary data.</text>
</comment>
<keyword evidence="2" id="KW-0812">Transmembrane</keyword>
<dbReference type="EMBL" id="JACHEB010000006">
    <property type="protein sequence ID" value="MBB5329448.1"/>
    <property type="molecule type" value="Genomic_DNA"/>
</dbReference>
<reference evidence="3 4" key="1">
    <citation type="submission" date="2020-08" db="EMBL/GenBank/DDBJ databases">
        <title>Genomic Encyclopedia of Type Strains, Phase IV (KMG-V): Genome sequencing to study the core and pangenomes of soil and plant-associated prokaryotes.</title>
        <authorList>
            <person name="Whitman W."/>
        </authorList>
    </citation>
    <scope>NUCLEOTIDE SEQUENCE [LARGE SCALE GENOMIC DNA]</scope>
    <source>
        <strain evidence="3 4">X5P2</strain>
    </source>
</reference>
<sequence>MRLIKSLYFWLVLGTVAFVAFAAWSSSVQVSQHDRESREEEGESSDRVPPFAAGFATAAIVGGFWFAVYHQMHPKSRDVRDTYKEED</sequence>
<evidence type="ECO:0000256" key="2">
    <source>
        <dbReference type="SAM" id="Phobius"/>
    </source>
</evidence>
<evidence type="ECO:0000313" key="4">
    <source>
        <dbReference type="Proteomes" id="UP000535182"/>
    </source>
</evidence>
<protein>
    <recommendedName>
        <fullName evidence="5">Transmembrane protein</fullName>
    </recommendedName>
</protein>
<evidence type="ECO:0008006" key="5">
    <source>
        <dbReference type="Google" id="ProtNLM"/>
    </source>
</evidence>
<keyword evidence="2" id="KW-0472">Membrane</keyword>
<dbReference type="AlphaFoldDB" id="A0A9X0QFI9"/>
<dbReference type="Proteomes" id="UP000535182">
    <property type="component" value="Unassembled WGS sequence"/>
</dbReference>
<gene>
    <name evidence="3" type="ORF">HDF14_003066</name>
</gene>